<dbReference type="Proteomes" id="UP001501343">
    <property type="component" value="Unassembled WGS sequence"/>
</dbReference>
<evidence type="ECO:0000256" key="2">
    <source>
        <dbReference type="SAM" id="MobiDB-lite"/>
    </source>
</evidence>
<feature type="coiled-coil region" evidence="1">
    <location>
        <begin position="684"/>
        <end position="713"/>
    </location>
</feature>
<name>A0ABN2PZU0_9MICO</name>
<accession>A0ABN2PZU0</accession>
<reference evidence="4 5" key="1">
    <citation type="journal article" date="2019" name="Int. J. Syst. Evol. Microbiol.">
        <title>The Global Catalogue of Microorganisms (GCM) 10K type strain sequencing project: providing services to taxonomists for standard genome sequencing and annotation.</title>
        <authorList>
            <consortium name="The Broad Institute Genomics Platform"/>
            <consortium name="The Broad Institute Genome Sequencing Center for Infectious Disease"/>
            <person name="Wu L."/>
            <person name="Ma J."/>
        </authorList>
    </citation>
    <scope>NUCLEOTIDE SEQUENCE [LARGE SCALE GENOMIC DNA]</scope>
    <source>
        <strain evidence="4 5">JCM 14900</strain>
    </source>
</reference>
<evidence type="ECO:0000256" key="1">
    <source>
        <dbReference type="SAM" id="Coils"/>
    </source>
</evidence>
<evidence type="ECO:0000259" key="3">
    <source>
        <dbReference type="SMART" id="SM00943"/>
    </source>
</evidence>
<dbReference type="SMART" id="SM00943">
    <property type="entry name" value="Prim-Pol"/>
    <property type="match status" value="1"/>
</dbReference>
<protein>
    <recommendedName>
        <fullName evidence="3">DNA primase/polymerase bifunctional N-terminal domain-containing protein</fullName>
    </recommendedName>
</protein>
<dbReference type="RefSeq" id="WP_344049731.1">
    <property type="nucleotide sequence ID" value="NZ_BAAAOF010000007.1"/>
</dbReference>
<keyword evidence="1" id="KW-0175">Coiled coil</keyword>
<keyword evidence="5" id="KW-1185">Reference proteome</keyword>
<organism evidence="4 5">
    <name type="scientific">Microbacterium aoyamense</name>
    <dbReference type="NCBI Taxonomy" id="344166"/>
    <lineage>
        <taxon>Bacteria</taxon>
        <taxon>Bacillati</taxon>
        <taxon>Actinomycetota</taxon>
        <taxon>Actinomycetes</taxon>
        <taxon>Micrococcales</taxon>
        <taxon>Microbacteriaceae</taxon>
        <taxon>Microbacterium</taxon>
    </lineage>
</organism>
<feature type="region of interest" description="Disordered" evidence="2">
    <location>
        <begin position="11"/>
        <end position="34"/>
    </location>
</feature>
<gene>
    <name evidence="4" type="ORF">GCM10009775_30560</name>
</gene>
<feature type="compositionally biased region" description="Basic residues" evidence="2">
    <location>
        <begin position="16"/>
        <end position="25"/>
    </location>
</feature>
<feature type="domain" description="DNA primase/polymerase bifunctional N-terminal" evidence="3">
    <location>
        <begin position="62"/>
        <end position="217"/>
    </location>
</feature>
<dbReference type="EMBL" id="BAAAOF010000007">
    <property type="protein sequence ID" value="GAA1936553.1"/>
    <property type="molecule type" value="Genomic_DNA"/>
</dbReference>
<dbReference type="SUPFAM" id="SSF56747">
    <property type="entry name" value="Prim-pol domain"/>
    <property type="match status" value="1"/>
</dbReference>
<dbReference type="InterPro" id="IPR015330">
    <property type="entry name" value="DNA_primase/pol_bifunc_N"/>
</dbReference>
<sequence>MSAKPIKVDFIDTPKPRKPKPKHVPLTKGGKPRFTPAVMHTVQETPPVVIPDVRRMKVLQAALAYAEAGIYVLPVKRGAKHPGSLVGDAWEDKASIDPAVITAWWKKWPSANVGICPGKSGLVAFDLDKTDNLEHLPADIAGELRKAAYQRSRDDDRGHYLFTDSIGFGNTAGGWRTWGDVRGVGGFLMAAPSVHPETEKRYQWVRPGTVPPMPALLRELVGTSALQTQEPLTADQLEGFLDEYDQGRDTNALDKMVGAFHERAIDDGEARHTSMTGILVGALRDAREGKYPARLAYDTLEAAYLETFNVVGSRKPYPGEFREMAQWAATQLGPEELAAGLWEMTPELQAIHEAAVHWGVTPMALLGQCLLRVAASIPPSHYLPGIVGGAPASLNLFLLVVGHTGQGKNNAERLAARILPYDDATQDDVRDGTPASGEGLAAMFDKRTKPKGKADTEDDALPTGYRFTRVAARFGEISALEAAVKRNSSTLGSYMLEMWTGAGIGGKRGDGTGHDIKVNRYRLVISVNGQPTELDVVLTGRGQGLPQRFIWVTTEDPHAVEPQATSDDVPPVIGLPSWPFDRDQWGARMGTHVRPSEAHEFTIPDEVRRQVQAINPQQRRLLLEDPASTESHRLLMMEKVALTFAVLHGKTKGFTMEHWEMAERLIRTSDALYTRMRVFKAKARKQAEIKKALQEADLEVASSERKAEKFLAAAKKSIVTKLTALAAGKTLTAGELRSKLTANHQPHTDVALDELRREGIVGVRRRESGHPGYFLKERG</sequence>
<dbReference type="CDD" id="cd04859">
    <property type="entry name" value="Prim_Pol"/>
    <property type="match status" value="1"/>
</dbReference>
<dbReference type="Pfam" id="PF09250">
    <property type="entry name" value="Prim-Pol"/>
    <property type="match status" value="1"/>
</dbReference>
<evidence type="ECO:0000313" key="5">
    <source>
        <dbReference type="Proteomes" id="UP001501343"/>
    </source>
</evidence>
<comment type="caution">
    <text evidence="4">The sequence shown here is derived from an EMBL/GenBank/DDBJ whole genome shotgun (WGS) entry which is preliminary data.</text>
</comment>
<evidence type="ECO:0000313" key="4">
    <source>
        <dbReference type="EMBL" id="GAA1936553.1"/>
    </source>
</evidence>
<proteinExistence type="predicted"/>